<dbReference type="Gene3D" id="3.40.50.1820">
    <property type="entry name" value="alpha/beta hydrolase"/>
    <property type="match status" value="1"/>
</dbReference>
<dbReference type="OrthoDB" id="408631at2759"/>
<dbReference type="EMBL" id="KN796124">
    <property type="protein sequence ID" value="KUI64231.1"/>
    <property type="molecule type" value="Genomic_DNA"/>
</dbReference>
<dbReference type="AlphaFoldDB" id="A0A194VJB2"/>
<dbReference type="SMR" id="A0A194VJB2"/>
<proteinExistence type="inferred from homology"/>
<reference evidence="5" key="1">
    <citation type="submission" date="2014-12" db="EMBL/GenBank/DDBJ databases">
        <title>Genome Sequence of Valsa Canker Pathogens Uncovers a Specific Adaption of Colonization on Woody Bark.</title>
        <authorList>
            <person name="Yin Z."/>
            <person name="Liu H."/>
            <person name="Gao X."/>
            <person name="Li Z."/>
            <person name="Song N."/>
            <person name="Ke X."/>
            <person name="Dai Q."/>
            <person name="Wu Y."/>
            <person name="Sun Y."/>
            <person name="Xu J.-R."/>
            <person name="Kang Z.K."/>
            <person name="Wang L."/>
            <person name="Huang L."/>
        </authorList>
    </citation>
    <scope>NUCLEOTIDE SEQUENCE [LARGE SCALE GENOMIC DNA]</scope>
    <source>
        <strain evidence="5">03-8</strain>
    </source>
</reference>
<dbReference type="PANTHER" id="PTHR43918:SF4">
    <property type="entry name" value="CARBOXYLIC ESTER HYDROLASE"/>
    <property type="match status" value="1"/>
</dbReference>
<dbReference type="SUPFAM" id="SSF53474">
    <property type="entry name" value="alpha/beta-Hydrolases"/>
    <property type="match status" value="1"/>
</dbReference>
<evidence type="ECO:0000313" key="6">
    <source>
        <dbReference type="Proteomes" id="UP000078559"/>
    </source>
</evidence>
<evidence type="ECO:0000256" key="1">
    <source>
        <dbReference type="ARBA" id="ARBA00005964"/>
    </source>
</evidence>
<dbReference type="InterPro" id="IPR019826">
    <property type="entry name" value="Carboxylesterase_B_AS"/>
</dbReference>
<dbReference type="EC" id="3.1.1.-" evidence="3"/>
<protein>
    <recommendedName>
        <fullName evidence="3">Carboxylic ester hydrolase</fullName>
        <ecNumber evidence="3">3.1.1.-</ecNumber>
    </recommendedName>
</protein>
<sequence length="582" mass="63408">MDFCSDHLTPALQGGSVQLMQLGAIPCWLRIPPRCGPAVILHVDLQDETSSPIVDVGYATYRGIRLAEAGVDQYLGMRYAAPPLENLRFRGPQDPRPTSSVQNATSFGPICVGVGQAASETQTEDCLFVNVFKPSNATPASKLPVWVYIQGGGYAENSNANYNGTDVIENSGGHHNATHLVRNSGHNLVFVNFNYRVGVLGFLASEKVKEDGDLNAGLLDQRKVLEWVQKNIIKFGGDPSHVVLHGASAGGGSVAHHLTAYDGEDKGLFVGAVPESPFWPTQRTVAEMEFQFRRFVNDTGCSLAEDALHCLRSVALDTIQAANIDLPFPGGSDDPAPKWYWLPVSTGPGTLVPDSLYDSFLSGRFIKVPLLVGGDTDEGTYFAANASTQAQVSQFLKNNYPGLSKAQLDQINSAYPLTEPFPEHAAYFPSAAAAYGDSTFTCPGNTMAESMSSFYDSHKVWDYRYNVLDPAILAEGFGVPHTFETSAIFGPGYAGSASESYYTTNAEIVPVIMSYYISFIRSLNPNTYKYQGSPAWETWGDLGNGRGFRLKIQTNDTVMEEVPQQLADRCSLWREMSRAMEM</sequence>
<dbReference type="InterPro" id="IPR029058">
    <property type="entry name" value="AB_hydrolase_fold"/>
</dbReference>
<evidence type="ECO:0000256" key="3">
    <source>
        <dbReference type="RuleBase" id="RU361235"/>
    </source>
</evidence>
<gene>
    <name evidence="5" type="ORF">VM1G_10988</name>
</gene>
<dbReference type="PROSITE" id="PS00941">
    <property type="entry name" value="CARBOXYLESTERASE_B_2"/>
    <property type="match status" value="1"/>
</dbReference>
<keyword evidence="6" id="KW-1185">Reference proteome</keyword>
<dbReference type="Pfam" id="PF00135">
    <property type="entry name" value="COesterase"/>
    <property type="match status" value="1"/>
</dbReference>
<dbReference type="InterPro" id="IPR002018">
    <property type="entry name" value="CarbesteraseB"/>
</dbReference>
<accession>A0A194VJB2</accession>
<name>A0A194VJB2_CYTMA</name>
<evidence type="ECO:0000256" key="2">
    <source>
        <dbReference type="ARBA" id="ARBA00022801"/>
    </source>
</evidence>
<feature type="domain" description="Carboxylesterase type B" evidence="4">
    <location>
        <begin position="51"/>
        <end position="560"/>
    </location>
</feature>
<evidence type="ECO:0000313" key="5">
    <source>
        <dbReference type="EMBL" id="KUI64231.1"/>
    </source>
</evidence>
<dbReference type="PROSITE" id="PS00122">
    <property type="entry name" value="CARBOXYLESTERASE_B_1"/>
    <property type="match status" value="1"/>
</dbReference>
<evidence type="ECO:0000259" key="4">
    <source>
        <dbReference type="Pfam" id="PF00135"/>
    </source>
</evidence>
<dbReference type="InterPro" id="IPR050654">
    <property type="entry name" value="AChE-related_enzymes"/>
</dbReference>
<organism evidence="5 6">
    <name type="scientific">Cytospora mali</name>
    <name type="common">Apple Valsa canker fungus</name>
    <name type="synonym">Valsa mali</name>
    <dbReference type="NCBI Taxonomy" id="578113"/>
    <lineage>
        <taxon>Eukaryota</taxon>
        <taxon>Fungi</taxon>
        <taxon>Dikarya</taxon>
        <taxon>Ascomycota</taxon>
        <taxon>Pezizomycotina</taxon>
        <taxon>Sordariomycetes</taxon>
        <taxon>Sordariomycetidae</taxon>
        <taxon>Diaporthales</taxon>
        <taxon>Cytosporaceae</taxon>
        <taxon>Cytospora</taxon>
    </lineage>
</organism>
<dbReference type="PANTHER" id="PTHR43918">
    <property type="entry name" value="ACETYLCHOLINESTERASE"/>
    <property type="match status" value="1"/>
</dbReference>
<keyword evidence="2 3" id="KW-0378">Hydrolase</keyword>
<dbReference type="InterPro" id="IPR019819">
    <property type="entry name" value="Carboxylesterase_B_CS"/>
</dbReference>
<dbReference type="GO" id="GO:0052689">
    <property type="term" value="F:carboxylic ester hydrolase activity"/>
    <property type="evidence" value="ECO:0007669"/>
    <property type="project" value="TreeGrafter"/>
</dbReference>
<comment type="similarity">
    <text evidence="1 3">Belongs to the type-B carboxylesterase/lipase family.</text>
</comment>
<dbReference type="Proteomes" id="UP000078559">
    <property type="component" value="Unassembled WGS sequence"/>
</dbReference>